<gene>
    <name evidence="1" type="ORF">SAMN05444370_10233</name>
</gene>
<organism evidence="1 2">
    <name type="scientific">Rubrimonas cliftonensis</name>
    <dbReference type="NCBI Taxonomy" id="89524"/>
    <lineage>
        <taxon>Bacteria</taxon>
        <taxon>Pseudomonadati</taxon>
        <taxon>Pseudomonadota</taxon>
        <taxon>Alphaproteobacteria</taxon>
        <taxon>Rhodobacterales</taxon>
        <taxon>Paracoccaceae</taxon>
        <taxon>Rubrimonas</taxon>
    </lineage>
</organism>
<dbReference type="STRING" id="89524.SAMN05444370_10233"/>
<dbReference type="RefSeq" id="WP_093248253.1">
    <property type="nucleotide sequence ID" value="NZ_FNQM01000002.1"/>
</dbReference>
<evidence type="ECO:0000313" key="1">
    <source>
        <dbReference type="EMBL" id="SDZ88411.1"/>
    </source>
</evidence>
<name>A0A1H3WNQ6_9RHOB</name>
<dbReference type="EMBL" id="FNQM01000002">
    <property type="protein sequence ID" value="SDZ88411.1"/>
    <property type="molecule type" value="Genomic_DNA"/>
</dbReference>
<dbReference type="Pfam" id="PF05159">
    <property type="entry name" value="Capsule_synth"/>
    <property type="match status" value="1"/>
</dbReference>
<dbReference type="Proteomes" id="UP000198703">
    <property type="component" value="Unassembled WGS sequence"/>
</dbReference>
<reference evidence="1 2" key="1">
    <citation type="submission" date="2016-10" db="EMBL/GenBank/DDBJ databases">
        <authorList>
            <person name="de Groot N.N."/>
        </authorList>
    </citation>
    <scope>NUCLEOTIDE SEQUENCE [LARGE SCALE GENOMIC DNA]</scope>
    <source>
        <strain evidence="1 2">DSM 15345</strain>
    </source>
</reference>
<proteinExistence type="predicted"/>
<evidence type="ECO:0000313" key="2">
    <source>
        <dbReference type="Proteomes" id="UP000198703"/>
    </source>
</evidence>
<dbReference type="GO" id="GO:0000271">
    <property type="term" value="P:polysaccharide biosynthetic process"/>
    <property type="evidence" value="ECO:0007669"/>
    <property type="project" value="InterPro"/>
</dbReference>
<protein>
    <submittedName>
        <fullName evidence="1">Capsular polysaccharide export protein</fullName>
    </submittedName>
</protein>
<accession>A0A1H3WNQ6</accession>
<dbReference type="OrthoDB" id="543755at2"/>
<dbReference type="AlphaFoldDB" id="A0A1H3WNQ6"/>
<dbReference type="InterPro" id="IPR007833">
    <property type="entry name" value="Capsule_polysaccharide_synth"/>
</dbReference>
<dbReference type="GO" id="GO:0015774">
    <property type="term" value="P:polysaccharide transport"/>
    <property type="evidence" value="ECO:0007669"/>
    <property type="project" value="InterPro"/>
</dbReference>
<sequence>MGIEDAAVIGLRVVRLEASLMLSGWEPTRPVKGYLADALASYFDGGRPTELEAVLNAYQSGAWTEDPRAAALVARARRGEIQKYAQICGSWSGVIGPDDVVVLGQVAGDMAWLASPSAVDGNVEMVAAAAHEYPGRRVVYKPHPFNGANEAELAAIAREMPQVVTAPGAASLALLCAARPTVVVCTSNAGLEAALRGCKVVTYGLGYYAGWGFTEDRMSCARRRNTLTAEDVFAATQHLYARFFGSATLRTVDQLEAVERLSAWRDAARRQGMP</sequence>
<keyword evidence="2" id="KW-1185">Reference proteome</keyword>